<feature type="non-terminal residue" evidence="1">
    <location>
        <position position="552"/>
    </location>
</feature>
<comment type="caution">
    <text evidence="1">The sequence shown here is derived from an EMBL/GenBank/DDBJ whole genome shotgun (WGS) entry which is preliminary data.</text>
</comment>
<gene>
    <name evidence="1" type="ORF">LCGC14_2355670</name>
</gene>
<organism evidence="1">
    <name type="scientific">marine sediment metagenome</name>
    <dbReference type="NCBI Taxonomy" id="412755"/>
    <lineage>
        <taxon>unclassified sequences</taxon>
        <taxon>metagenomes</taxon>
        <taxon>ecological metagenomes</taxon>
    </lineage>
</organism>
<name>A0A0F9C8F3_9ZZZZ</name>
<evidence type="ECO:0000313" key="1">
    <source>
        <dbReference type="EMBL" id="KKL45439.1"/>
    </source>
</evidence>
<dbReference type="SUPFAM" id="SSF51126">
    <property type="entry name" value="Pectin lyase-like"/>
    <property type="match status" value="1"/>
</dbReference>
<protein>
    <submittedName>
        <fullName evidence="1">Uncharacterized protein</fullName>
    </submittedName>
</protein>
<dbReference type="EMBL" id="LAZR01034385">
    <property type="protein sequence ID" value="KKL45439.1"/>
    <property type="molecule type" value="Genomic_DNA"/>
</dbReference>
<feature type="non-terminal residue" evidence="1">
    <location>
        <position position="1"/>
    </location>
</feature>
<sequence>AINPDVEVDRWGNVYVTGFTRRPSDRHVLIVKYSPAGHRKWARIYRLDWANKPVALEVGNRGNFYIAGTLTRQNTFTDSALTVASSNPVVADGNGLLDPIYLDATLNYKVDVTDSLDSSLEGYPVDNLTAALTATEVGTALWPTTTAETSASVTPTSLAYKPGDNRRYGTGITSIQDAIDVMEQEGGGFADVWEGTYTFGATTLTIPSKVDVRCAGVTAVTFTYSGTGIAIDMDGSSHASISGFYLSTTDDAATGVRLGSASRRDSLWNFFIQGTSASSNTGTGIWLDGSTGWSAGLVLSQYYILGYKFGIRFTGTNLSTGTWTLVTSTGGWINGRGAGVVSGSEGISMDALTNGIGTVFIGGTIESFETGIKHYDGGKGLFYTGDMEGNTADWVLGASFNGRIDTHNGNKFIELGANSTTNRWMGENHLFGAWATHSRNDRLHTLHKGSDTVRKWGLMRESIEDDSDSERIKFIVGTGSGGDQASINNYTRFLDYKTVYSAAAPTTGAYHAGSLVWKTAPAQSASPGWVCITTGTFGTATDSTGDTDGSTD</sequence>
<accession>A0A0F9C8F3</accession>
<dbReference type="InterPro" id="IPR011050">
    <property type="entry name" value="Pectin_lyase_fold/virulence"/>
</dbReference>
<reference evidence="1" key="1">
    <citation type="journal article" date="2015" name="Nature">
        <title>Complex archaea that bridge the gap between prokaryotes and eukaryotes.</title>
        <authorList>
            <person name="Spang A."/>
            <person name="Saw J.H."/>
            <person name="Jorgensen S.L."/>
            <person name="Zaremba-Niedzwiedzka K."/>
            <person name="Martijn J."/>
            <person name="Lind A.E."/>
            <person name="van Eijk R."/>
            <person name="Schleper C."/>
            <person name="Guy L."/>
            <person name="Ettema T.J."/>
        </authorList>
    </citation>
    <scope>NUCLEOTIDE SEQUENCE</scope>
</reference>
<proteinExistence type="predicted"/>
<dbReference type="AlphaFoldDB" id="A0A0F9C8F3"/>